<dbReference type="InterPro" id="IPR006626">
    <property type="entry name" value="PbH1"/>
</dbReference>
<name>A0ABP9FQM8_9SPHI</name>
<sequence>MPNNISKYLLVIFAVLAFACHSRSQTQYSYRNIPAKYLPGKLPATILVELELAKKQAFDVTNMLPSDFVKDGSVDYTTSIQAALNAHSIVMMPDFPVMVNDSGLTINNGQVLIFNSHSSLYLKPSALPAYEILRIHKVHNVTVYNPVIYGDKEQHLGNSGQWGMGIAIRASENVRIIGPKISKCWGDGLYVGQMAKQPSRSIYIINATIDNNRRNGISITSAKNVLINDGVVANAKGQMPMSGIDVEPNFQDDVIDSISISNVITWNNPKYGIVISLQKLAGRKQGQTAININHHTDEYSGHGMAVIGKPGNAVLTGKIEVANSQWLNNTEGPIRLPVRSYGTKVKFKNVKTVDNDKVRLLLKSQPDIDFD</sequence>
<dbReference type="InterPro" id="IPR012334">
    <property type="entry name" value="Pectin_lyas_fold"/>
</dbReference>
<comment type="caution">
    <text evidence="2">The sequence shown here is derived from an EMBL/GenBank/DDBJ whole genome shotgun (WGS) entry which is preliminary data.</text>
</comment>
<dbReference type="InterPro" id="IPR039448">
    <property type="entry name" value="Beta_helix"/>
</dbReference>
<dbReference type="Proteomes" id="UP001501436">
    <property type="component" value="Unassembled WGS sequence"/>
</dbReference>
<organism evidence="2 3">
    <name type="scientific">Mucilaginibacter defluvii</name>
    <dbReference type="NCBI Taxonomy" id="1196019"/>
    <lineage>
        <taxon>Bacteria</taxon>
        <taxon>Pseudomonadati</taxon>
        <taxon>Bacteroidota</taxon>
        <taxon>Sphingobacteriia</taxon>
        <taxon>Sphingobacteriales</taxon>
        <taxon>Sphingobacteriaceae</taxon>
        <taxon>Mucilaginibacter</taxon>
    </lineage>
</organism>
<dbReference type="RefSeq" id="WP_345330290.1">
    <property type="nucleotide sequence ID" value="NZ_BAABJI010000002.1"/>
</dbReference>
<feature type="domain" description="Right handed beta helix" evidence="1">
    <location>
        <begin position="134"/>
        <end position="236"/>
    </location>
</feature>
<dbReference type="PROSITE" id="PS51257">
    <property type="entry name" value="PROKAR_LIPOPROTEIN"/>
    <property type="match status" value="1"/>
</dbReference>
<protein>
    <recommendedName>
        <fullName evidence="1">Right handed beta helix domain-containing protein</fullName>
    </recommendedName>
</protein>
<proteinExistence type="predicted"/>
<dbReference type="InterPro" id="IPR011050">
    <property type="entry name" value="Pectin_lyase_fold/virulence"/>
</dbReference>
<evidence type="ECO:0000313" key="2">
    <source>
        <dbReference type="EMBL" id="GAA4912183.1"/>
    </source>
</evidence>
<evidence type="ECO:0000259" key="1">
    <source>
        <dbReference type="Pfam" id="PF13229"/>
    </source>
</evidence>
<dbReference type="Gene3D" id="2.160.20.10">
    <property type="entry name" value="Single-stranded right-handed beta-helix, Pectin lyase-like"/>
    <property type="match status" value="1"/>
</dbReference>
<dbReference type="SMART" id="SM00710">
    <property type="entry name" value="PbH1"/>
    <property type="match status" value="4"/>
</dbReference>
<evidence type="ECO:0000313" key="3">
    <source>
        <dbReference type="Proteomes" id="UP001501436"/>
    </source>
</evidence>
<dbReference type="Pfam" id="PF13229">
    <property type="entry name" value="Beta_helix"/>
    <property type="match status" value="1"/>
</dbReference>
<reference evidence="3" key="1">
    <citation type="journal article" date="2019" name="Int. J. Syst. Evol. Microbiol.">
        <title>The Global Catalogue of Microorganisms (GCM) 10K type strain sequencing project: providing services to taxonomists for standard genome sequencing and annotation.</title>
        <authorList>
            <consortium name="The Broad Institute Genomics Platform"/>
            <consortium name="The Broad Institute Genome Sequencing Center for Infectious Disease"/>
            <person name="Wu L."/>
            <person name="Ma J."/>
        </authorList>
    </citation>
    <scope>NUCLEOTIDE SEQUENCE [LARGE SCALE GENOMIC DNA]</scope>
    <source>
        <strain evidence="3">JCM 18283</strain>
    </source>
</reference>
<accession>A0ABP9FQM8</accession>
<dbReference type="SUPFAM" id="SSF51126">
    <property type="entry name" value="Pectin lyase-like"/>
    <property type="match status" value="1"/>
</dbReference>
<keyword evidence="3" id="KW-1185">Reference proteome</keyword>
<gene>
    <name evidence="2" type="ORF">GCM10023313_14040</name>
</gene>
<dbReference type="EMBL" id="BAABJI010000002">
    <property type="protein sequence ID" value="GAA4912183.1"/>
    <property type="molecule type" value="Genomic_DNA"/>
</dbReference>